<reference evidence="3" key="1">
    <citation type="submission" date="2016-10" db="EMBL/GenBank/DDBJ databases">
        <authorList>
            <person name="Varghese N."/>
            <person name="Submissions S."/>
        </authorList>
    </citation>
    <scope>NUCLEOTIDE SEQUENCE [LARGE SCALE GENOMIC DNA]</scope>
    <source>
        <strain evidence="3">CGMCC 4.578</strain>
    </source>
</reference>
<dbReference type="InterPro" id="IPR043917">
    <property type="entry name" value="DUF5753"/>
</dbReference>
<keyword evidence="3" id="KW-1185">Reference proteome</keyword>
<name>A0A1H9U335_9PSEU</name>
<dbReference type="OrthoDB" id="3672921at2"/>
<dbReference type="RefSeq" id="WP_143086792.1">
    <property type="nucleotide sequence ID" value="NZ_FOFT01000008.1"/>
</dbReference>
<dbReference type="EMBL" id="FOFT01000008">
    <property type="protein sequence ID" value="SES03577.1"/>
    <property type="molecule type" value="Genomic_DNA"/>
</dbReference>
<dbReference type="Proteomes" id="UP000199028">
    <property type="component" value="Unassembled WGS sequence"/>
</dbReference>
<organism evidence="2 3">
    <name type="scientific">Lentzea flaviverrucosa</name>
    <dbReference type="NCBI Taxonomy" id="200379"/>
    <lineage>
        <taxon>Bacteria</taxon>
        <taxon>Bacillati</taxon>
        <taxon>Actinomycetota</taxon>
        <taxon>Actinomycetes</taxon>
        <taxon>Pseudonocardiales</taxon>
        <taxon>Pseudonocardiaceae</taxon>
        <taxon>Lentzea</taxon>
    </lineage>
</organism>
<protein>
    <recommendedName>
        <fullName evidence="1">DUF5753 domain-containing protein</fullName>
    </recommendedName>
</protein>
<gene>
    <name evidence="2" type="ORF">SAMN05216195_108266</name>
</gene>
<sequence>MNGDPSTPYSRDLGDELRQVRERFTTFRGRKIARMLGWDPGKVSNIEHGKVRATEIDIIQYLGRCGRPQTFIEDFLKRYRSAFDHYFVQVPTNLRTMSMAESAADKITTYDLTNIPGLLQSEEYARALYEARGVLTPDLIEAAIRFRMERQSIMRRHNRPACTFYVHEHALRLKVGSDEVMEDQLMRLLFHTHAIRIVPAASGPAGVLLAHYVLWEYEKRSDVAFTESDLAMVFVQDDIGVRRCKSIFARLDALALDEEQSRSMVADLASRSREDLSDRKLHLA</sequence>
<dbReference type="Pfam" id="PF19054">
    <property type="entry name" value="DUF5753"/>
    <property type="match status" value="1"/>
</dbReference>
<accession>A0A1H9U335</accession>
<evidence type="ECO:0000313" key="3">
    <source>
        <dbReference type="Proteomes" id="UP000199028"/>
    </source>
</evidence>
<proteinExistence type="predicted"/>
<evidence type="ECO:0000313" key="2">
    <source>
        <dbReference type="EMBL" id="SES03577.1"/>
    </source>
</evidence>
<evidence type="ECO:0000259" key="1">
    <source>
        <dbReference type="Pfam" id="PF19054"/>
    </source>
</evidence>
<dbReference type="AlphaFoldDB" id="A0A1H9U335"/>
<feature type="domain" description="DUF5753" evidence="1">
    <location>
        <begin position="94"/>
        <end position="266"/>
    </location>
</feature>